<feature type="compositionally biased region" description="Polar residues" evidence="1">
    <location>
        <begin position="236"/>
        <end position="246"/>
    </location>
</feature>
<feature type="region of interest" description="Disordered" evidence="1">
    <location>
        <begin position="229"/>
        <end position="254"/>
    </location>
</feature>
<dbReference type="EMBL" id="BQNB010010851">
    <property type="protein sequence ID" value="GJS82787.1"/>
    <property type="molecule type" value="Genomic_DNA"/>
</dbReference>
<accession>A0ABQ4YYV3</accession>
<evidence type="ECO:0000256" key="2">
    <source>
        <dbReference type="SAM" id="Phobius"/>
    </source>
</evidence>
<dbReference type="Pfam" id="PF14223">
    <property type="entry name" value="Retrotran_gag_2"/>
    <property type="match status" value="1"/>
</dbReference>
<organism evidence="3 4">
    <name type="scientific">Tanacetum coccineum</name>
    <dbReference type="NCBI Taxonomy" id="301880"/>
    <lineage>
        <taxon>Eukaryota</taxon>
        <taxon>Viridiplantae</taxon>
        <taxon>Streptophyta</taxon>
        <taxon>Embryophyta</taxon>
        <taxon>Tracheophyta</taxon>
        <taxon>Spermatophyta</taxon>
        <taxon>Magnoliopsida</taxon>
        <taxon>eudicotyledons</taxon>
        <taxon>Gunneridae</taxon>
        <taxon>Pentapetalae</taxon>
        <taxon>asterids</taxon>
        <taxon>campanulids</taxon>
        <taxon>Asterales</taxon>
        <taxon>Asteraceae</taxon>
        <taxon>Asteroideae</taxon>
        <taxon>Anthemideae</taxon>
        <taxon>Anthemidinae</taxon>
        <taxon>Tanacetum</taxon>
    </lineage>
</organism>
<protein>
    <submittedName>
        <fullName evidence="3">Uncharacterized protein</fullName>
    </submittedName>
</protein>
<evidence type="ECO:0000313" key="4">
    <source>
        <dbReference type="Proteomes" id="UP001151760"/>
    </source>
</evidence>
<keyword evidence="2" id="KW-1133">Transmembrane helix</keyword>
<evidence type="ECO:0000256" key="1">
    <source>
        <dbReference type="SAM" id="MobiDB-lite"/>
    </source>
</evidence>
<feature type="transmembrane region" description="Helical" evidence="2">
    <location>
        <begin position="21"/>
        <end position="41"/>
    </location>
</feature>
<reference evidence="3" key="2">
    <citation type="submission" date="2022-01" db="EMBL/GenBank/DDBJ databases">
        <authorList>
            <person name="Yamashiro T."/>
            <person name="Shiraishi A."/>
            <person name="Satake H."/>
            <person name="Nakayama K."/>
        </authorList>
    </citation>
    <scope>NUCLEOTIDE SEQUENCE</scope>
</reference>
<proteinExistence type="predicted"/>
<sequence>MQKFPYLKKDGMRSEGIKWQVLTLLYNLFPLGMIMWLVAMYGCARDIMKLQAKLGNPFAFVLVTLVLAKDCTWLDSQCYFHLPTMSIQTLRLGSQIDRKLDLKKWTLKWQMAMLFCSINNLSRKSWKDSIDFDKKESARFNKRGQMDAIKEGAAKDIQLDHSEANTKGSQYCSDAGELLSRGSLLEVTLMPLVGTINHTDLDESQMSYGTKSSISGDSNSVSNDFVSCDNSDKSSEVNSNDFASSDSRVKSSEPNTHLIKDCDFYEKQNGNKTVVVLGNTLENGFYCGKSLFRYEDEGICLDDVVMKKVSRIGGNFSGKQGEAKGQKNRVPPGFSIPEVPTWFVLASQNPSGLWCVVFTTDSPGCCFSSSSNALLWDFSSTTIALVLQTPFYLFAGNMVTERVYKVQQRSGGIYFYPAITSYVKEITAERRFELVTCQVRTATTPFEVKKKPIATNVPACLQACSRNQVNSLFFQLEAKLCKVERRFSLGKIHNDVGVSFWVRRLISWLAMQEAKKLWLPLSNEAGMLAALLLMWMLDHQLEICHGTVGNELTTAVQLIAFLKKQISDSKRPKVHEWVIPIRPLESCLSGGLLRWFKVVAVQVICCYFNVAAFWCSSSTRLLIFGSKAMQTNLFDTRSAQCLMLIRNTDMCRSFMCSSQDSSRLDVAVKYVVPTGRVVIPNGIYVVPAGKVIIIVSPGRLNRVPTGRILSPGSDNDSDDASFPYLKKDEYEVWAMKMEYWITNNDMNIWKVIQNGNSLKRTRRDYDGRVIILPPTTADEHIAVQRESKARTTLLQFGGNAESKKMRKSMLKQEFSEFRISEAEGLHKGYDRMQKILSQLNQLKAKPEDEDINLKFLRALPSSWSQVALTLKTKGGLELRKISPALQLIK</sequence>
<evidence type="ECO:0000313" key="3">
    <source>
        <dbReference type="EMBL" id="GJS82787.1"/>
    </source>
</evidence>
<keyword evidence="2" id="KW-0472">Membrane</keyword>
<gene>
    <name evidence="3" type="ORF">Tco_0749328</name>
</gene>
<reference evidence="3" key="1">
    <citation type="journal article" date="2022" name="Int. J. Mol. Sci.">
        <title>Draft Genome of Tanacetum Coccineum: Genomic Comparison of Closely Related Tanacetum-Family Plants.</title>
        <authorList>
            <person name="Yamashiro T."/>
            <person name="Shiraishi A."/>
            <person name="Nakayama K."/>
            <person name="Satake H."/>
        </authorList>
    </citation>
    <scope>NUCLEOTIDE SEQUENCE</scope>
</reference>
<keyword evidence="2" id="KW-0812">Transmembrane</keyword>
<comment type="caution">
    <text evidence="3">The sequence shown here is derived from an EMBL/GenBank/DDBJ whole genome shotgun (WGS) entry which is preliminary data.</text>
</comment>
<name>A0ABQ4YYV3_9ASTR</name>
<keyword evidence="4" id="KW-1185">Reference proteome</keyword>
<dbReference type="Proteomes" id="UP001151760">
    <property type="component" value="Unassembled WGS sequence"/>
</dbReference>